<gene>
    <name evidence="1" type="ORF">FWK35_00027382</name>
</gene>
<dbReference type="OrthoDB" id="6625108at2759"/>
<dbReference type="EMBL" id="VUJU01008688">
    <property type="protein sequence ID" value="KAF0727234.1"/>
    <property type="molecule type" value="Genomic_DNA"/>
</dbReference>
<dbReference type="Proteomes" id="UP000478052">
    <property type="component" value="Unassembled WGS sequence"/>
</dbReference>
<dbReference type="AlphaFoldDB" id="A0A6G0WJ29"/>
<proteinExistence type="predicted"/>
<evidence type="ECO:0000313" key="1">
    <source>
        <dbReference type="EMBL" id="KAF0727234.1"/>
    </source>
</evidence>
<protein>
    <recommendedName>
        <fullName evidence="3">Endonuclease/exonuclease/phosphatase domain-containing protein</fullName>
    </recommendedName>
</protein>
<sequence>MDLKIQNVMTATAAVSEVGEILCATRYTTNTSCNSRKYKKILALSLILNEKYHKLPLILTGDFNVNFADTHKSQPLLQFLKENFNLTIDNNPLQSTRYGTTLDAVFSRFLDNLESKTFISYYSYYKPIVSSISLENRQSITIEPVYENNVDAISHFCGTSCNAPWSTINR</sequence>
<name>A0A6G0WJ29_APHCR</name>
<evidence type="ECO:0000313" key="2">
    <source>
        <dbReference type="Proteomes" id="UP000478052"/>
    </source>
</evidence>
<organism evidence="1 2">
    <name type="scientific">Aphis craccivora</name>
    <name type="common">Cowpea aphid</name>
    <dbReference type="NCBI Taxonomy" id="307492"/>
    <lineage>
        <taxon>Eukaryota</taxon>
        <taxon>Metazoa</taxon>
        <taxon>Ecdysozoa</taxon>
        <taxon>Arthropoda</taxon>
        <taxon>Hexapoda</taxon>
        <taxon>Insecta</taxon>
        <taxon>Pterygota</taxon>
        <taxon>Neoptera</taxon>
        <taxon>Paraneoptera</taxon>
        <taxon>Hemiptera</taxon>
        <taxon>Sternorrhyncha</taxon>
        <taxon>Aphidomorpha</taxon>
        <taxon>Aphidoidea</taxon>
        <taxon>Aphididae</taxon>
        <taxon>Aphidini</taxon>
        <taxon>Aphis</taxon>
        <taxon>Aphis</taxon>
    </lineage>
</organism>
<comment type="caution">
    <text evidence="1">The sequence shown here is derived from an EMBL/GenBank/DDBJ whole genome shotgun (WGS) entry which is preliminary data.</text>
</comment>
<dbReference type="SUPFAM" id="SSF56219">
    <property type="entry name" value="DNase I-like"/>
    <property type="match status" value="1"/>
</dbReference>
<dbReference type="InterPro" id="IPR036691">
    <property type="entry name" value="Endo/exonu/phosph_ase_sf"/>
</dbReference>
<evidence type="ECO:0008006" key="3">
    <source>
        <dbReference type="Google" id="ProtNLM"/>
    </source>
</evidence>
<accession>A0A6G0WJ29</accession>
<reference evidence="1 2" key="1">
    <citation type="submission" date="2019-08" db="EMBL/GenBank/DDBJ databases">
        <title>Whole genome of Aphis craccivora.</title>
        <authorList>
            <person name="Voronova N.V."/>
            <person name="Shulinski R.S."/>
            <person name="Bandarenka Y.V."/>
            <person name="Zhorov D.G."/>
            <person name="Warner D."/>
        </authorList>
    </citation>
    <scope>NUCLEOTIDE SEQUENCE [LARGE SCALE GENOMIC DNA]</scope>
    <source>
        <strain evidence="1">180601</strain>
        <tissue evidence="1">Whole Body</tissue>
    </source>
</reference>
<keyword evidence="2" id="KW-1185">Reference proteome</keyword>